<dbReference type="Proteomes" id="UP000327044">
    <property type="component" value="Unassembled WGS sequence"/>
</dbReference>
<evidence type="ECO:0008006" key="4">
    <source>
        <dbReference type="Google" id="ProtNLM"/>
    </source>
</evidence>
<sequence>MSERRKYKVKAFVGKRQLFRRIAKTVRETLNGTTSLVNNTNEPITLQYINNTLGLPEPRCEHLEINVSNNSSEINTSDVNTTCNEFPVPLNVITFNNTSTSQLSVELSLISKLRQWCVAYNSSHASVTSLLHILHSYHPELPLTAKALLKTPRRLHTKPLGRGEFYYMGIAKSVKCVLSSFQQIVHTQIEISFNIDGLPIFNSSSQQFWPILGLIKNIKSKPFAVAIFSGTSKPQPIELFLDDFVIELNLLLKEGLVHNGKKYDVVVHSFVCDAPARAFVKSIKTHSGYSSCEKCTDTGEYVEGRVVFRNFSAQKRTDSNFISQLDEDHHIGISPLVKLEIGMVTLFPLDYMHCCCLGVTRKLLCFWMKGNLATRLSNHQVQTISKCILSLKSHIPFEFNRKPRVLGEVQRWKATEFRTFLLYLGAFVLKKRINTAIYEHFLIFHVAISILASRKLISKFGCAYANELLLVFVKHAEKLYGKQFLVYNIHSLLHLADDVMKYGPLDTFSCFPFENFLGQIKRLIRSPTNTLQQACRRLYEIQQLRNIASIPEKMNCHYVEHDLGPLPEVFRTVTCMQFSKYNQGNFIICTYSYSSANSYVLTNERKLLQVENIIVIKNETFIVGKYFQAYDSLYKYPLDSNTLDIYVISHLSPSLHVCCATELVAKCLVFPIEEGVKVSFPIIHSYEEVDA</sequence>
<evidence type="ECO:0000313" key="2">
    <source>
        <dbReference type="EMBL" id="KAB0790497.1"/>
    </source>
</evidence>
<dbReference type="EMBL" id="GEZM01006933">
    <property type="protein sequence ID" value="JAV95546.1"/>
    <property type="molecule type" value="Transcribed_RNA"/>
</dbReference>
<accession>A0A1Y1NHD9</accession>
<dbReference type="PANTHER" id="PTHR33053:SF24">
    <property type="entry name" value="TRANSPOSASE DOMAIN-CONTAINING PROTEIN"/>
    <property type="match status" value="1"/>
</dbReference>
<dbReference type="EMBL" id="GEZM01006932">
    <property type="protein sequence ID" value="JAV95547.1"/>
    <property type="molecule type" value="Transcribed_RNA"/>
</dbReference>
<reference evidence="2 3" key="2">
    <citation type="journal article" date="2018" name="Elife">
        <title>Firefly genomes illuminate parallel origins of bioluminescence in beetles.</title>
        <authorList>
            <person name="Fallon T.R."/>
            <person name="Lower S.E."/>
            <person name="Chang C.H."/>
            <person name="Bessho-Uehara M."/>
            <person name="Martin G.J."/>
            <person name="Bewick A.J."/>
            <person name="Behringer M."/>
            <person name="Debat H.J."/>
            <person name="Wong I."/>
            <person name="Day J.C."/>
            <person name="Suvorov A."/>
            <person name="Silva C.J."/>
            <person name="Stanger-Hall K.F."/>
            <person name="Hall D.W."/>
            <person name="Schmitz R.J."/>
            <person name="Nelson D.R."/>
            <person name="Lewis S.M."/>
            <person name="Shigenobu S."/>
            <person name="Bybee S.M."/>
            <person name="Larracuente A.M."/>
            <person name="Oba Y."/>
            <person name="Weng J.K."/>
        </authorList>
    </citation>
    <scope>NUCLEOTIDE SEQUENCE [LARGE SCALE GENOMIC DNA]</scope>
    <source>
        <strain evidence="2">1611_PpyrPB1</strain>
        <tissue evidence="2">Whole body</tissue>
    </source>
</reference>
<evidence type="ECO:0000313" key="1">
    <source>
        <dbReference type="EMBL" id="JAV95546.1"/>
    </source>
</evidence>
<proteinExistence type="predicted"/>
<dbReference type="EMBL" id="VVIM01001204">
    <property type="protein sequence ID" value="KAB0790497.1"/>
    <property type="molecule type" value="Genomic_DNA"/>
</dbReference>
<dbReference type="EMBL" id="GEZM01006934">
    <property type="protein sequence ID" value="JAV95543.1"/>
    <property type="molecule type" value="Transcribed_RNA"/>
</dbReference>
<reference evidence="2" key="3">
    <citation type="submission" date="2019-08" db="EMBL/GenBank/DDBJ databases">
        <authorList>
            <consortium name="Photinus pyralis genome working group"/>
            <person name="Fallon T.R."/>
            <person name="Sander Lower S.E."/>
            <person name="Weng J.-K."/>
        </authorList>
    </citation>
    <scope>NUCLEOTIDE SEQUENCE</scope>
    <source>
        <strain evidence="2">1611_PpyrPB1</strain>
        <tissue evidence="2">Whole body</tissue>
    </source>
</reference>
<dbReference type="EMBL" id="GEZM01006927">
    <property type="protein sequence ID" value="JAV95557.1"/>
    <property type="molecule type" value="Transcribed_RNA"/>
</dbReference>
<reference evidence="1" key="1">
    <citation type="journal article" date="2016" name="Sci. Rep.">
        <title>Molecular characterization of firefly nuptial gifts: a multi-omics approach sheds light on postcopulatory sexual selection.</title>
        <authorList>
            <person name="Al-Wathiqui N."/>
            <person name="Fallon T.R."/>
            <person name="South A."/>
            <person name="Weng J.K."/>
            <person name="Lewis S.M."/>
        </authorList>
    </citation>
    <scope>NUCLEOTIDE SEQUENCE</scope>
</reference>
<protein>
    <recommendedName>
        <fullName evidence="4">DUF4218 domain-containing protein</fullName>
    </recommendedName>
</protein>
<dbReference type="AlphaFoldDB" id="A0A1Y1NHD9"/>
<gene>
    <name evidence="2" type="ORF">PPYR_15104</name>
</gene>
<dbReference type="OrthoDB" id="10053513at2759"/>
<dbReference type="InParanoid" id="A0A1Y1NHD9"/>
<dbReference type="EMBL" id="GEZM01006930">
    <property type="protein sequence ID" value="JAV95551.1"/>
    <property type="molecule type" value="Transcribed_RNA"/>
</dbReference>
<dbReference type="EMBL" id="GEZM01006929">
    <property type="protein sequence ID" value="JAV95554.1"/>
    <property type="molecule type" value="Transcribed_RNA"/>
</dbReference>
<keyword evidence="3" id="KW-1185">Reference proteome</keyword>
<evidence type="ECO:0000313" key="3">
    <source>
        <dbReference type="Proteomes" id="UP000327044"/>
    </source>
</evidence>
<dbReference type="EMBL" id="GEZM01006928">
    <property type="protein sequence ID" value="JAV95556.1"/>
    <property type="molecule type" value="Transcribed_RNA"/>
</dbReference>
<dbReference type="PANTHER" id="PTHR33053">
    <property type="entry name" value="PROTEIN, PUTATIVE-RELATED"/>
    <property type="match status" value="1"/>
</dbReference>
<dbReference type="EMBL" id="GEZM01006926">
    <property type="protein sequence ID" value="JAV95560.1"/>
    <property type="molecule type" value="Transcribed_RNA"/>
</dbReference>
<name>A0A1Y1NHD9_PHOPY</name>
<organism evidence="1">
    <name type="scientific">Photinus pyralis</name>
    <name type="common">Common eastern firefly</name>
    <name type="synonym">Lampyris pyralis</name>
    <dbReference type="NCBI Taxonomy" id="7054"/>
    <lineage>
        <taxon>Eukaryota</taxon>
        <taxon>Metazoa</taxon>
        <taxon>Ecdysozoa</taxon>
        <taxon>Arthropoda</taxon>
        <taxon>Hexapoda</taxon>
        <taxon>Insecta</taxon>
        <taxon>Pterygota</taxon>
        <taxon>Neoptera</taxon>
        <taxon>Endopterygota</taxon>
        <taxon>Coleoptera</taxon>
        <taxon>Polyphaga</taxon>
        <taxon>Elateriformia</taxon>
        <taxon>Elateroidea</taxon>
        <taxon>Lampyridae</taxon>
        <taxon>Lampyrinae</taxon>
        <taxon>Photinus</taxon>
    </lineage>
</organism>